<dbReference type="GO" id="GO:0046872">
    <property type="term" value="F:metal ion binding"/>
    <property type="evidence" value="ECO:0007669"/>
    <property type="project" value="UniProtKB-KW"/>
</dbReference>
<organism evidence="3 4">
    <name type="scientific">Mycena pura</name>
    <dbReference type="NCBI Taxonomy" id="153505"/>
    <lineage>
        <taxon>Eukaryota</taxon>
        <taxon>Fungi</taxon>
        <taxon>Dikarya</taxon>
        <taxon>Basidiomycota</taxon>
        <taxon>Agaricomycotina</taxon>
        <taxon>Agaricomycetes</taxon>
        <taxon>Agaricomycetidae</taxon>
        <taxon>Agaricales</taxon>
        <taxon>Marasmiineae</taxon>
        <taxon>Mycenaceae</taxon>
        <taxon>Mycena</taxon>
    </lineage>
</organism>
<dbReference type="InterPro" id="IPR026992">
    <property type="entry name" value="DIOX_N"/>
</dbReference>
<keyword evidence="1" id="KW-0408">Iron</keyword>
<dbReference type="InterPro" id="IPR005123">
    <property type="entry name" value="Oxoglu/Fe-dep_dioxygenase_dom"/>
</dbReference>
<dbReference type="PANTHER" id="PTHR47990">
    <property type="entry name" value="2-OXOGLUTARATE (2OG) AND FE(II)-DEPENDENT OXYGENASE SUPERFAMILY PROTEIN-RELATED"/>
    <property type="match status" value="1"/>
</dbReference>
<dbReference type="AlphaFoldDB" id="A0AAD6YIV2"/>
<dbReference type="EMBL" id="JARJCW010000021">
    <property type="protein sequence ID" value="KAJ7213409.1"/>
    <property type="molecule type" value="Genomic_DNA"/>
</dbReference>
<proteinExistence type="inferred from homology"/>
<protein>
    <recommendedName>
        <fullName evidence="2">Fe2OG dioxygenase domain-containing protein</fullName>
    </recommendedName>
</protein>
<dbReference type="InterPro" id="IPR050231">
    <property type="entry name" value="Iron_ascorbate_oxido_reductase"/>
</dbReference>
<comment type="caution">
    <text evidence="3">The sequence shown here is derived from an EMBL/GenBank/DDBJ whole genome shotgun (WGS) entry which is preliminary data.</text>
</comment>
<name>A0AAD6YIV2_9AGAR</name>
<keyword evidence="1" id="KW-0479">Metal-binding</keyword>
<dbReference type="Gene3D" id="2.60.120.330">
    <property type="entry name" value="B-lactam Antibiotic, Isopenicillin N Synthase, Chain"/>
    <property type="match status" value="1"/>
</dbReference>
<dbReference type="Pfam" id="PF14226">
    <property type="entry name" value="DIOX_N"/>
    <property type="match status" value="1"/>
</dbReference>
<dbReference type="InterPro" id="IPR044861">
    <property type="entry name" value="IPNS-like_FE2OG_OXY"/>
</dbReference>
<evidence type="ECO:0000313" key="4">
    <source>
        <dbReference type="Proteomes" id="UP001219525"/>
    </source>
</evidence>
<evidence type="ECO:0000313" key="3">
    <source>
        <dbReference type="EMBL" id="KAJ7213409.1"/>
    </source>
</evidence>
<reference evidence="3" key="1">
    <citation type="submission" date="2023-03" db="EMBL/GenBank/DDBJ databases">
        <title>Massive genome expansion in bonnet fungi (Mycena s.s.) driven by repeated elements and novel gene families across ecological guilds.</title>
        <authorList>
            <consortium name="Lawrence Berkeley National Laboratory"/>
            <person name="Harder C.B."/>
            <person name="Miyauchi S."/>
            <person name="Viragh M."/>
            <person name="Kuo A."/>
            <person name="Thoen E."/>
            <person name="Andreopoulos B."/>
            <person name="Lu D."/>
            <person name="Skrede I."/>
            <person name="Drula E."/>
            <person name="Henrissat B."/>
            <person name="Morin E."/>
            <person name="Kohler A."/>
            <person name="Barry K."/>
            <person name="LaButti K."/>
            <person name="Morin E."/>
            <person name="Salamov A."/>
            <person name="Lipzen A."/>
            <person name="Mereny Z."/>
            <person name="Hegedus B."/>
            <person name="Baldrian P."/>
            <person name="Stursova M."/>
            <person name="Weitz H."/>
            <person name="Taylor A."/>
            <person name="Grigoriev I.V."/>
            <person name="Nagy L.G."/>
            <person name="Martin F."/>
            <person name="Kauserud H."/>
        </authorList>
    </citation>
    <scope>NUCLEOTIDE SEQUENCE</scope>
    <source>
        <strain evidence="3">9144</strain>
    </source>
</reference>
<keyword evidence="1" id="KW-0560">Oxidoreductase</keyword>
<dbReference type="Proteomes" id="UP001219525">
    <property type="component" value="Unassembled WGS sequence"/>
</dbReference>
<dbReference type="InterPro" id="IPR027443">
    <property type="entry name" value="IPNS-like_sf"/>
</dbReference>
<dbReference type="GO" id="GO:0016491">
    <property type="term" value="F:oxidoreductase activity"/>
    <property type="evidence" value="ECO:0007669"/>
    <property type="project" value="UniProtKB-KW"/>
</dbReference>
<dbReference type="PROSITE" id="PS51471">
    <property type="entry name" value="FE2OG_OXY"/>
    <property type="match status" value="1"/>
</dbReference>
<dbReference type="SUPFAM" id="SSF51197">
    <property type="entry name" value="Clavaminate synthase-like"/>
    <property type="match status" value="1"/>
</dbReference>
<comment type="similarity">
    <text evidence="1">Belongs to the iron/ascorbate-dependent oxidoreductase family.</text>
</comment>
<sequence length="361" mass="40180">MEFTPLPDGVPVAQLQTIDMCCLRDGAEAEVVRLVAACRKDGFFYLDIRGMADLAPVVENMFRLDRKLFDLPDDEKMKYDIDSNVDALSRMKLNGYKPVGRNFGGIQGMRDGFESYAIPNKGVAGLENIDFRRPAVVNEFMPTLQQFSNAVAEAARVIFTSLSRALRLPPGRGFEDVHRASEPKPDIIRLLKYHAQPLDERGALHTPHTDLGSLTFLFASQAGLQVLQSSASSELDNSKKDRQNNDWRWVEPRAGHIVVNLGDGMAVLSNGYLHSCLHLVAPPSGRAMPERYSFAYLMRAEDATVMTGMDSPLFPPAAAVDRELYTSGEWIQRKFGMLRGNFKKPNQDAVLTGRPGFRVEA</sequence>
<dbReference type="Pfam" id="PF03171">
    <property type="entry name" value="2OG-FeII_Oxy"/>
    <property type="match status" value="1"/>
</dbReference>
<feature type="domain" description="Fe2OG dioxygenase" evidence="2">
    <location>
        <begin position="184"/>
        <end position="300"/>
    </location>
</feature>
<evidence type="ECO:0000256" key="1">
    <source>
        <dbReference type="RuleBase" id="RU003682"/>
    </source>
</evidence>
<keyword evidence="4" id="KW-1185">Reference proteome</keyword>
<evidence type="ECO:0000259" key="2">
    <source>
        <dbReference type="PROSITE" id="PS51471"/>
    </source>
</evidence>
<accession>A0AAD6YIV2</accession>
<gene>
    <name evidence="3" type="ORF">GGX14DRAFT_445080</name>
</gene>